<dbReference type="Gene3D" id="2.40.50.40">
    <property type="match status" value="1"/>
</dbReference>
<sequence length="218" mass="25820">MMAAKLAKREEGFYKRLHSFSTADEWSEKQLKARKKLKTQGVYKVEEILAVRQKKDSEREFLIKWDSWGSEYNSWEIESHILDKSVIETFEKPNPEPKTVLAHVELIRNAIDGGLTDSLQSDTTIIFNHAVFRHIFGGRGKVCSKETYALSAQDFPRRYFPLGWDMTYRRRGTVRKITYPIQLHPFLSRSRQMYNKDGSKKERRWIQKITISFRKHNM</sequence>
<dbReference type="Proteomes" id="UP000515163">
    <property type="component" value="Unplaced"/>
</dbReference>
<dbReference type="GeneID" id="116287432"/>
<dbReference type="Pfam" id="PF00385">
    <property type="entry name" value="Chromo"/>
    <property type="match status" value="1"/>
</dbReference>
<feature type="domain" description="Chromo" evidence="1">
    <location>
        <begin position="43"/>
        <end position="92"/>
    </location>
</feature>
<dbReference type="InterPro" id="IPR000953">
    <property type="entry name" value="Chromo/chromo_shadow_dom"/>
</dbReference>
<dbReference type="SMART" id="SM00298">
    <property type="entry name" value="CHROMO"/>
    <property type="match status" value="1"/>
</dbReference>
<organism evidence="2 3">
    <name type="scientific">Actinia tenebrosa</name>
    <name type="common">Australian red waratah sea anemone</name>
    <dbReference type="NCBI Taxonomy" id="6105"/>
    <lineage>
        <taxon>Eukaryota</taxon>
        <taxon>Metazoa</taxon>
        <taxon>Cnidaria</taxon>
        <taxon>Anthozoa</taxon>
        <taxon>Hexacorallia</taxon>
        <taxon>Actiniaria</taxon>
        <taxon>Actiniidae</taxon>
        <taxon>Actinia</taxon>
    </lineage>
</organism>
<reference evidence="3" key="1">
    <citation type="submission" date="2025-08" db="UniProtKB">
        <authorList>
            <consortium name="RefSeq"/>
        </authorList>
    </citation>
    <scope>IDENTIFICATION</scope>
    <source>
        <tissue evidence="3">Tentacle</tissue>
    </source>
</reference>
<dbReference type="InterPro" id="IPR016197">
    <property type="entry name" value="Chromo-like_dom_sf"/>
</dbReference>
<evidence type="ECO:0000259" key="1">
    <source>
        <dbReference type="PROSITE" id="PS50013"/>
    </source>
</evidence>
<dbReference type="SUPFAM" id="SSF54160">
    <property type="entry name" value="Chromo domain-like"/>
    <property type="match status" value="1"/>
</dbReference>
<proteinExistence type="predicted"/>
<accession>A0A6P8H2Y9</accession>
<name>A0A6P8H2Y9_ACTTE</name>
<keyword evidence="2" id="KW-1185">Reference proteome</keyword>
<gene>
    <name evidence="3" type="primary">LOC116287432</name>
</gene>
<evidence type="ECO:0000313" key="2">
    <source>
        <dbReference type="Proteomes" id="UP000515163"/>
    </source>
</evidence>
<evidence type="ECO:0000313" key="3">
    <source>
        <dbReference type="RefSeq" id="XP_031549973.1"/>
    </source>
</evidence>
<dbReference type="PROSITE" id="PS50013">
    <property type="entry name" value="CHROMO_2"/>
    <property type="match status" value="1"/>
</dbReference>
<dbReference type="KEGG" id="aten:116287432"/>
<dbReference type="InterPro" id="IPR023780">
    <property type="entry name" value="Chromo_domain"/>
</dbReference>
<dbReference type="OrthoDB" id="1918685at2759"/>
<dbReference type="InParanoid" id="A0A6P8H2Y9"/>
<dbReference type="AlphaFoldDB" id="A0A6P8H2Y9"/>
<protein>
    <submittedName>
        <fullName evidence="3">Uncharacterized protein LOC116287432</fullName>
    </submittedName>
</protein>
<dbReference type="RefSeq" id="XP_031549973.1">
    <property type="nucleotide sequence ID" value="XM_031694113.1"/>
</dbReference>